<feature type="transmembrane region" description="Helical" evidence="6">
    <location>
        <begin position="164"/>
        <end position="181"/>
    </location>
</feature>
<organism evidence="9 10">
    <name type="scientific">Paraeggerthella hongkongensis</name>
    <dbReference type="NCBI Taxonomy" id="230658"/>
    <lineage>
        <taxon>Bacteria</taxon>
        <taxon>Bacillati</taxon>
        <taxon>Actinomycetota</taxon>
        <taxon>Coriobacteriia</taxon>
        <taxon>Eggerthellales</taxon>
        <taxon>Eggerthellaceae</taxon>
        <taxon>Paraeggerthella</taxon>
    </lineage>
</organism>
<feature type="transmembrane region" description="Helical" evidence="6">
    <location>
        <begin position="544"/>
        <end position="562"/>
    </location>
</feature>
<keyword evidence="3 6" id="KW-1133">Transmembrane helix</keyword>
<feature type="domain" description="NADH:quinone oxidoreductase/Mrp antiporter transmembrane" evidence="7">
    <location>
        <begin position="182"/>
        <end position="466"/>
    </location>
</feature>
<feature type="transmembrane region" description="Helical" evidence="6">
    <location>
        <begin position="316"/>
        <end position="339"/>
    </location>
</feature>
<name>A0A3N0BJ65_9ACTN</name>
<dbReference type="GO" id="GO:0016020">
    <property type="term" value="C:membrane"/>
    <property type="evidence" value="ECO:0007669"/>
    <property type="project" value="UniProtKB-SubCell"/>
</dbReference>
<reference evidence="10" key="1">
    <citation type="submission" date="2018-05" db="EMBL/GenBank/DDBJ databases">
        <title>Genome Sequencing of selected type strains of the family Eggerthellaceae.</title>
        <authorList>
            <person name="Danylec N."/>
            <person name="Stoll D.A."/>
            <person name="Doetsch A."/>
            <person name="Huch M."/>
        </authorList>
    </citation>
    <scope>NUCLEOTIDE SEQUENCE [LARGE SCALE GENOMIC DNA]</scope>
    <source>
        <strain evidence="10">DSM 16106</strain>
    </source>
</reference>
<feature type="domain" description="NADH-Ubiquinone oxidoreductase (complex I) chain 5 N-terminal" evidence="8">
    <location>
        <begin position="116"/>
        <end position="149"/>
    </location>
</feature>
<evidence type="ECO:0000259" key="7">
    <source>
        <dbReference type="Pfam" id="PF00361"/>
    </source>
</evidence>
<comment type="caution">
    <text evidence="9">The sequence shown here is derived from an EMBL/GenBank/DDBJ whole genome shotgun (WGS) entry which is preliminary data.</text>
</comment>
<gene>
    <name evidence="9" type="ORF">DMP08_01430</name>
</gene>
<protein>
    <submittedName>
        <fullName evidence="9">NADH-quinone oxidoreductase subunit L</fullName>
    </submittedName>
</protein>
<feature type="transmembrane region" description="Helical" evidence="6">
    <location>
        <begin position="252"/>
        <end position="272"/>
    </location>
</feature>
<evidence type="ECO:0000313" key="10">
    <source>
        <dbReference type="Proteomes" id="UP000278632"/>
    </source>
</evidence>
<accession>A0A3N0BJ65</accession>
<dbReference type="Proteomes" id="UP000278632">
    <property type="component" value="Unassembled WGS sequence"/>
</dbReference>
<feature type="transmembrane region" description="Helical" evidence="6">
    <location>
        <begin position="29"/>
        <end position="51"/>
    </location>
</feature>
<dbReference type="AlphaFoldDB" id="A0A3N0BJ65"/>
<dbReference type="InterPro" id="IPR050616">
    <property type="entry name" value="CPA3_Na-H_Antiporter_A"/>
</dbReference>
<dbReference type="EMBL" id="QICD01000002">
    <property type="protein sequence ID" value="RNL48308.1"/>
    <property type="molecule type" value="Genomic_DNA"/>
</dbReference>
<evidence type="ECO:0000256" key="3">
    <source>
        <dbReference type="ARBA" id="ARBA00022989"/>
    </source>
</evidence>
<evidence type="ECO:0000256" key="4">
    <source>
        <dbReference type="ARBA" id="ARBA00023136"/>
    </source>
</evidence>
<feature type="transmembrane region" description="Helical" evidence="6">
    <location>
        <begin position="279"/>
        <end position="296"/>
    </location>
</feature>
<evidence type="ECO:0000259" key="8">
    <source>
        <dbReference type="Pfam" id="PF00662"/>
    </source>
</evidence>
<feature type="transmembrane region" description="Helical" evidence="6">
    <location>
        <begin position="6"/>
        <end position="22"/>
    </location>
</feature>
<feature type="transmembrane region" description="Helical" evidence="6">
    <location>
        <begin position="187"/>
        <end position="207"/>
    </location>
</feature>
<comment type="subcellular location">
    <subcellularLocation>
        <location evidence="1">Endomembrane system</location>
        <topology evidence="1">Multi-pass membrane protein</topology>
    </subcellularLocation>
    <subcellularLocation>
        <location evidence="5">Membrane</location>
        <topology evidence="5">Multi-pass membrane protein</topology>
    </subcellularLocation>
</comment>
<evidence type="ECO:0000256" key="2">
    <source>
        <dbReference type="ARBA" id="ARBA00022692"/>
    </source>
</evidence>
<feature type="transmembrane region" description="Helical" evidence="6">
    <location>
        <begin position="89"/>
        <end position="111"/>
    </location>
</feature>
<evidence type="ECO:0000256" key="5">
    <source>
        <dbReference type="RuleBase" id="RU000320"/>
    </source>
</evidence>
<dbReference type="OrthoDB" id="9811798at2"/>
<sequence length="639" mass="69217">MAMLGFLILFPLVVAGVLLVVRNNRARNVIVGASALVIGLVSVWLVVAYLGAPWITYEFYSPVADYACMAISVLIAVVILYFGIKYKNVWACVLAGVQVVGSLVFEFGFAHDILVTEGLYLDSLSLLMAFIIGVVGSGICVYALGYMEDFQAHEPEGAKDRRPMFFALMFAFLSAMFLIVFSNNMMWVFTGWEITTVCSFLLIGFTRTEEAIKNAFRQIIMNLLGGIAFLVALFVMAIQFQTLSFLEFLQIGIQNPAIVALPVTALAFAGLTKAAQMPFHTWLLGAMVAPTPTSALLHSSTMVKAGVFMLIKLAPIMMACPVPAVMVILVGGFTFLFCSCMAISQSNAKRVLAYSTIANLGLIVACAGVGTPEAVWAASFLVLFHAIAKSLLFLCVGTAEHHIGSRDIEDMDLLFERMPRLARFMMLGIMVMFIAPFGMLIAKWATLVSFAETGQVALIIILAFGSAATFMFWAKWLGKLSGIAAQPENVEVSVHKSEWVSIMVMAVLVILCCVGLPVISWTVIDPYVYSVFGTIGQDISTTNLWIGSILSALVVVVLFAGLGRSKAKKADIYLAGVSRDNEARTFRNSLSGESTATARNWYMEDYFGEKRLSPVGTALCTVVIIVAFAASAVAVPGLF</sequence>
<dbReference type="GO" id="GO:0012505">
    <property type="term" value="C:endomembrane system"/>
    <property type="evidence" value="ECO:0007669"/>
    <property type="project" value="UniProtKB-SubCell"/>
</dbReference>
<dbReference type="Pfam" id="PF00361">
    <property type="entry name" value="Proton_antipo_M"/>
    <property type="match status" value="1"/>
</dbReference>
<keyword evidence="4 6" id="KW-0472">Membrane</keyword>
<evidence type="ECO:0000256" key="6">
    <source>
        <dbReference type="SAM" id="Phobius"/>
    </source>
</evidence>
<evidence type="ECO:0000313" key="9">
    <source>
        <dbReference type="EMBL" id="RNL48308.1"/>
    </source>
</evidence>
<feature type="transmembrane region" description="Helical" evidence="6">
    <location>
        <begin position="499"/>
        <end position="524"/>
    </location>
</feature>
<feature type="transmembrane region" description="Helical" evidence="6">
    <location>
        <begin position="612"/>
        <end position="635"/>
    </location>
</feature>
<dbReference type="PRINTS" id="PR01434">
    <property type="entry name" value="NADHDHGNASE5"/>
</dbReference>
<dbReference type="InterPro" id="IPR001750">
    <property type="entry name" value="ND/Mrp_TM"/>
</dbReference>
<dbReference type="PANTHER" id="PTHR43373:SF1">
    <property type="entry name" value="NA(+)_H(+) ANTIPORTER SUBUNIT A"/>
    <property type="match status" value="1"/>
</dbReference>
<feature type="transmembrane region" description="Helical" evidence="6">
    <location>
        <begin position="219"/>
        <end position="240"/>
    </location>
</feature>
<feature type="transmembrane region" description="Helical" evidence="6">
    <location>
        <begin position="351"/>
        <end position="370"/>
    </location>
</feature>
<keyword evidence="10" id="KW-1185">Reference proteome</keyword>
<dbReference type="Pfam" id="PF00662">
    <property type="entry name" value="Proton_antipo_N"/>
    <property type="match status" value="1"/>
</dbReference>
<feature type="transmembrane region" description="Helical" evidence="6">
    <location>
        <begin position="421"/>
        <end position="444"/>
    </location>
</feature>
<feature type="transmembrane region" description="Helical" evidence="6">
    <location>
        <begin position="123"/>
        <end position="144"/>
    </location>
</feature>
<evidence type="ECO:0000256" key="1">
    <source>
        <dbReference type="ARBA" id="ARBA00004127"/>
    </source>
</evidence>
<proteinExistence type="predicted"/>
<keyword evidence="2 5" id="KW-0812">Transmembrane</keyword>
<feature type="transmembrane region" description="Helical" evidence="6">
    <location>
        <begin position="456"/>
        <end position="478"/>
    </location>
</feature>
<dbReference type="InterPro" id="IPR001516">
    <property type="entry name" value="Proton_antipo_N"/>
</dbReference>
<feature type="transmembrane region" description="Helical" evidence="6">
    <location>
        <begin position="63"/>
        <end position="82"/>
    </location>
</feature>
<dbReference type="PANTHER" id="PTHR43373">
    <property type="entry name" value="NA(+)/H(+) ANTIPORTER SUBUNIT"/>
    <property type="match status" value="1"/>
</dbReference>
<feature type="transmembrane region" description="Helical" evidence="6">
    <location>
        <begin position="376"/>
        <end position="400"/>
    </location>
</feature>